<evidence type="ECO:0000256" key="2">
    <source>
        <dbReference type="SAM" id="MobiDB-lite"/>
    </source>
</evidence>
<dbReference type="AlphaFoldDB" id="A0A367ZC30"/>
<dbReference type="InterPro" id="IPR039059">
    <property type="entry name" value="MVP"/>
</dbReference>
<dbReference type="GO" id="GO:0005737">
    <property type="term" value="C:cytoplasm"/>
    <property type="evidence" value="ECO:0007669"/>
    <property type="project" value="TreeGrafter"/>
</dbReference>
<name>A0A367ZC30_9BACT</name>
<dbReference type="InterPro" id="IPR036013">
    <property type="entry name" value="Band_7/SPFH_dom_sf"/>
</dbReference>
<comment type="caution">
    <text evidence="4">The sequence shown here is derived from an EMBL/GenBank/DDBJ whole genome shotgun (WGS) entry which is preliminary data.</text>
</comment>
<accession>A0A367ZC30</accession>
<evidence type="ECO:0000259" key="3">
    <source>
        <dbReference type="Pfam" id="PF11978"/>
    </source>
</evidence>
<feature type="coiled-coil region" evidence="1">
    <location>
        <begin position="698"/>
        <end position="772"/>
    </location>
</feature>
<protein>
    <recommendedName>
        <fullName evidence="3">Major vault protein shoulder domain-containing protein</fullName>
    </recommendedName>
</protein>
<feature type="domain" description="Major vault protein shoulder" evidence="3">
    <location>
        <begin position="527"/>
        <end position="637"/>
    </location>
</feature>
<dbReference type="Proteomes" id="UP000252355">
    <property type="component" value="Unassembled WGS sequence"/>
</dbReference>
<dbReference type="PANTHER" id="PTHR14165:SF3">
    <property type="entry name" value="MAJOR VAULT PROTEIN"/>
    <property type="match status" value="1"/>
</dbReference>
<dbReference type="Pfam" id="PF11978">
    <property type="entry name" value="MVP_shoulder"/>
    <property type="match status" value="1"/>
</dbReference>
<dbReference type="EMBL" id="QOQW01000040">
    <property type="protein sequence ID" value="RCK75289.1"/>
    <property type="molecule type" value="Genomic_DNA"/>
</dbReference>
<reference evidence="4 5" key="1">
    <citation type="submission" date="2018-05" db="EMBL/GenBank/DDBJ databases">
        <title>A metagenomic window into the 2 km-deep terrestrial subsurface aquifer revealed taxonomically and functionally diverse microbial community comprising novel uncultured bacterial lineages.</title>
        <authorList>
            <person name="Kadnikov V.V."/>
            <person name="Mardanov A.V."/>
            <person name="Beletsky A.V."/>
            <person name="Banks D."/>
            <person name="Pimenov N.V."/>
            <person name="Frank Y.A."/>
            <person name="Karnachuk O.V."/>
            <person name="Ravin N.V."/>
        </authorList>
    </citation>
    <scope>NUCLEOTIDE SEQUENCE [LARGE SCALE GENOMIC DNA]</scope>
    <source>
        <strain evidence="4">BY5</strain>
    </source>
</reference>
<evidence type="ECO:0000313" key="5">
    <source>
        <dbReference type="Proteomes" id="UP000252355"/>
    </source>
</evidence>
<dbReference type="Gene3D" id="2.30.30.570">
    <property type="match status" value="1"/>
</dbReference>
<keyword evidence="1" id="KW-0175">Coiled coil</keyword>
<evidence type="ECO:0000313" key="4">
    <source>
        <dbReference type="EMBL" id="RCK75289.1"/>
    </source>
</evidence>
<proteinExistence type="predicted"/>
<gene>
    <name evidence="4" type="ORF">OZSIB_4053</name>
</gene>
<sequence length="836" mass="93776">MPESSNRERDLVLAPNEFAFISDQTKGQVNVYVGPYKTSLANTDQPVVFNERTKRFERCSLEQAIQIFAIAPEGWYMIMKNPARDGNHPKLAFSNSLTDLDIGHKVNIPGPTSFALWPGQMIRIVPGHTLHYNQYLIVRVYDEEAARKNWDKAIIKPQTKPASGLLPGDQPDADVIKPGIEPTALTTGRLLMVQGTDVSFYIPPTGIEVVRDENDNYVREAVSLERLEYCILLDEDGNKRFVRGPAVVFPRPSERFVEKKGQRKFRAIELNEISGLYIKVIAAYKEGGREYKEGEELFITGKDQMIYFPRPEHAIIKYGDQEIHYAVAIPAGEGRYSLNRTTGKVTLIRGPAMYLPDPRTEVIVRRVLEPKQVQLWFPGNAEALEYNLRLKQLAKSPGGEDYLPDGEVKKALAAREKAEPPRPGAAIPLPPPAPPEGFVGDDFTRKPSYTPPRTIVLDTKYEGAVSIDTWTGYAVLVVSRTGERKVIVGPKTYLLEYDEYLEAMELSTGTPKSDDKKIKTAYLRVLHNKVSDLVQAETKDLCQVFIKLSYRVNFEGNPDKWFNVENYVKFLTDHMRSLLRHAIKQLGIEEFYANSIKVVRDTVLGPQGPEGKRPGRRFEENGMRIYDVEVLDVKIGDETIGNLLIEAQHSVVKQTLEISNEKRREEFVRQTEAIKQSIAKAMAETKQKELDLATQEAKAQLALNLAKLESEIETRRRSLEARLADQDNLSAIEKAELARKKEALDLDLDVTKRKLDLEIARLQAEVQGVVDRAGAVSPDLIAALQAFSDRALAGKMAESMAPLAILGGKSIAEVFAQLVKGTPLEDVLKKKSLPTT</sequence>
<organism evidence="4 5">
    <name type="scientific">Candidatus Ozemobacter sibiricus</name>
    <dbReference type="NCBI Taxonomy" id="2268124"/>
    <lineage>
        <taxon>Bacteria</taxon>
        <taxon>Candidatus Ozemobacteria</taxon>
        <taxon>Candidatus Ozemobacterales</taxon>
        <taxon>Candidatus Ozemobacteraceae</taxon>
        <taxon>Candidatus Ozemobacter</taxon>
    </lineage>
</organism>
<dbReference type="PANTHER" id="PTHR14165">
    <property type="entry name" value="MAJOR VAULT PROTEIN"/>
    <property type="match status" value="1"/>
</dbReference>
<dbReference type="Gene3D" id="3.30.479.30">
    <property type="entry name" value="Band 7 domain"/>
    <property type="match status" value="1"/>
</dbReference>
<dbReference type="InterPro" id="IPR021870">
    <property type="entry name" value="MVP_shoulder"/>
</dbReference>
<evidence type="ECO:0000256" key="1">
    <source>
        <dbReference type="SAM" id="Coils"/>
    </source>
</evidence>
<feature type="region of interest" description="Disordered" evidence="2">
    <location>
        <begin position="413"/>
        <end position="432"/>
    </location>
</feature>